<dbReference type="RefSeq" id="WP_310303765.1">
    <property type="nucleotide sequence ID" value="NZ_JAVDSG010000001.1"/>
</dbReference>
<feature type="compositionally biased region" description="Basic and acidic residues" evidence="2">
    <location>
        <begin position="148"/>
        <end position="160"/>
    </location>
</feature>
<dbReference type="PANTHER" id="PTHR10948">
    <property type="entry name" value="TRANSPOSASE"/>
    <property type="match status" value="1"/>
</dbReference>
<dbReference type="PANTHER" id="PTHR10948:SF23">
    <property type="entry name" value="TRANSPOSASE INSI FOR INSERTION SEQUENCE ELEMENT IS30A-RELATED"/>
    <property type="match status" value="1"/>
</dbReference>
<dbReference type="Proteomes" id="UP001268819">
    <property type="component" value="Unassembled WGS sequence"/>
</dbReference>
<sequence length="187" mass="20708">MLTLADREEISRGLAESLRYKETAVRIGRDASIVSREVNRHGGRDGYRAVAADGAAGTARARPKPLAVDRNPVLRSRVVGLLRAGWSPASIAGRLARDGPVRNAGKVSHEAIYQWVYAQPVATLRQELISLRTGRTGRRGPRPAPAPRIREPRYLDERPAEADDRAVPGHWEGDLVRHEALCVFERR</sequence>
<evidence type="ECO:0000313" key="4">
    <source>
        <dbReference type="EMBL" id="MDR6592343.1"/>
    </source>
</evidence>
<evidence type="ECO:0000256" key="2">
    <source>
        <dbReference type="SAM" id="MobiDB-lite"/>
    </source>
</evidence>
<evidence type="ECO:0000313" key="5">
    <source>
        <dbReference type="Proteomes" id="UP001268819"/>
    </source>
</evidence>
<dbReference type="InterPro" id="IPR051917">
    <property type="entry name" value="Transposase-Integrase"/>
</dbReference>
<name>A0ABU1PNU9_9PSEU</name>
<dbReference type="NCBIfam" id="NF033563">
    <property type="entry name" value="transpos_IS30"/>
    <property type="match status" value="1"/>
</dbReference>
<keyword evidence="5" id="KW-1185">Reference proteome</keyword>
<dbReference type="InterPro" id="IPR053392">
    <property type="entry name" value="Transposase_IS30-like"/>
</dbReference>
<comment type="caution">
    <text evidence="4">The sequence shown here is derived from an EMBL/GenBank/DDBJ whole genome shotgun (WGS) entry which is preliminary data.</text>
</comment>
<keyword evidence="1" id="KW-0233">DNA recombination</keyword>
<evidence type="ECO:0000259" key="3">
    <source>
        <dbReference type="Pfam" id="PF13936"/>
    </source>
</evidence>
<reference evidence="4 5" key="1">
    <citation type="submission" date="2023-07" db="EMBL/GenBank/DDBJ databases">
        <title>Sequencing the genomes of 1000 actinobacteria strains.</title>
        <authorList>
            <person name="Klenk H.-P."/>
        </authorList>
    </citation>
    <scope>NUCLEOTIDE SEQUENCE [LARGE SCALE GENOMIC DNA]</scope>
    <source>
        <strain evidence="4 5">DSM 43749</strain>
    </source>
</reference>
<organism evidence="4 5">
    <name type="scientific">Saccharothrix longispora</name>
    <dbReference type="NCBI Taxonomy" id="33920"/>
    <lineage>
        <taxon>Bacteria</taxon>
        <taxon>Bacillati</taxon>
        <taxon>Actinomycetota</taxon>
        <taxon>Actinomycetes</taxon>
        <taxon>Pseudonocardiales</taxon>
        <taxon>Pseudonocardiaceae</taxon>
        <taxon>Saccharothrix</taxon>
    </lineage>
</organism>
<dbReference type="InterPro" id="IPR025246">
    <property type="entry name" value="IS30-like_HTH"/>
</dbReference>
<evidence type="ECO:0000256" key="1">
    <source>
        <dbReference type="ARBA" id="ARBA00023172"/>
    </source>
</evidence>
<feature type="region of interest" description="Disordered" evidence="2">
    <location>
        <begin position="134"/>
        <end position="160"/>
    </location>
</feature>
<proteinExistence type="predicted"/>
<feature type="domain" description="Transposase IS30-like HTH" evidence="3">
    <location>
        <begin position="2"/>
        <end position="41"/>
    </location>
</feature>
<dbReference type="Pfam" id="PF13936">
    <property type="entry name" value="HTH_38"/>
    <property type="match status" value="1"/>
</dbReference>
<gene>
    <name evidence="4" type="ORF">J2S66_000727</name>
</gene>
<dbReference type="EMBL" id="JAVDSG010000001">
    <property type="protein sequence ID" value="MDR6592343.1"/>
    <property type="molecule type" value="Genomic_DNA"/>
</dbReference>
<protein>
    <submittedName>
        <fullName evidence="4">IS30 family transposase</fullName>
    </submittedName>
</protein>
<accession>A0ABU1PNU9</accession>